<dbReference type="PROSITE" id="PS50234">
    <property type="entry name" value="VWFA"/>
    <property type="match status" value="1"/>
</dbReference>
<dbReference type="PANTHER" id="PTHR35007">
    <property type="entry name" value="INTEGRAL MEMBRANE PROTEIN-RELATED"/>
    <property type="match status" value="1"/>
</dbReference>
<dbReference type="InterPro" id="IPR018076">
    <property type="entry name" value="T2SS_GspF_dom"/>
</dbReference>
<evidence type="ECO:0000313" key="11">
    <source>
        <dbReference type="EMBL" id="CAA9357793.1"/>
    </source>
</evidence>
<evidence type="ECO:0000256" key="5">
    <source>
        <dbReference type="ARBA" id="ARBA00023136"/>
    </source>
</evidence>
<dbReference type="SUPFAM" id="SSF53300">
    <property type="entry name" value="vWA-like"/>
    <property type="match status" value="1"/>
</dbReference>
<evidence type="ECO:0000256" key="2">
    <source>
        <dbReference type="ARBA" id="ARBA00022475"/>
    </source>
</evidence>
<dbReference type="GO" id="GO:0005886">
    <property type="term" value="C:plasma membrane"/>
    <property type="evidence" value="ECO:0007669"/>
    <property type="project" value="UniProtKB-SubCell"/>
</dbReference>
<gene>
    <name evidence="11" type="ORF">AVDCRST_MAG34-2225</name>
</gene>
<feature type="coiled-coil region" evidence="6">
    <location>
        <begin position="573"/>
        <end position="600"/>
    </location>
</feature>
<feature type="transmembrane region" description="Helical" evidence="8">
    <location>
        <begin position="603"/>
        <end position="622"/>
    </location>
</feature>
<evidence type="ECO:0000256" key="4">
    <source>
        <dbReference type="ARBA" id="ARBA00022989"/>
    </source>
</evidence>
<feature type="chain" id="PRO_5038712319" evidence="9">
    <location>
        <begin position="29"/>
        <end position="662"/>
    </location>
</feature>
<dbReference type="InterPro" id="IPR042094">
    <property type="entry name" value="T2SS_GspF_sf"/>
</dbReference>
<feature type="signal peptide" evidence="9">
    <location>
        <begin position="1"/>
        <end position="28"/>
    </location>
</feature>
<reference evidence="11" key="1">
    <citation type="submission" date="2020-02" db="EMBL/GenBank/DDBJ databases">
        <authorList>
            <person name="Meier V. D."/>
        </authorList>
    </citation>
    <scope>NUCLEOTIDE SEQUENCE</scope>
    <source>
        <strain evidence="11">AVDCRST_MAG34</strain>
    </source>
</reference>
<protein>
    <submittedName>
        <fullName evidence="11">Flp pilus assembly protein TadB</fullName>
    </submittedName>
</protein>
<feature type="region of interest" description="Disordered" evidence="7">
    <location>
        <begin position="301"/>
        <end position="325"/>
    </location>
</feature>
<keyword evidence="9" id="KW-0732">Signal</keyword>
<feature type="transmembrane region" description="Helical" evidence="8">
    <location>
        <begin position="459"/>
        <end position="478"/>
    </location>
</feature>
<evidence type="ECO:0000256" key="8">
    <source>
        <dbReference type="SAM" id="Phobius"/>
    </source>
</evidence>
<comment type="subcellular location">
    <subcellularLocation>
        <location evidence="1">Cell membrane</location>
        <topology evidence="1">Multi-pass membrane protein</topology>
    </subcellularLocation>
</comment>
<evidence type="ECO:0000256" key="6">
    <source>
        <dbReference type="SAM" id="Coils"/>
    </source>
</evidence>
<keyword evidence="3 8" id="KW-0812">Transmembrane</keyword>
<dbReference type="InterPro" id="IPR036465">
    <property type="entry name" value="vWFA_dom_sf"/>
</dbReference>
<feature type="compositionally biased region" description="Basic and acidic residues" evidence="7">
    <location>
        <begin position="301"/>
        <end position="310"/>
    </location>
</feature>
<proteinExistence type="predicted"/>
<dbReference type="PANTHER" id="PTHR35007:SF1">
    <property type="entry name" value="PILUS ASSEMBLY PROTEIN"/>
    <property type="match status" value="1"/>
</dbReference>
<feature type="transmembrane region" description="Helical" evidence="8">
    <location>
        <begin position="435"/>
        <end position="453"/>
    </location>
</feature>
<dbReference type="CDD" id="cd00198">
    <property type="entry name" value="vWFA"/>
    <property type="match status" value="1"/>
</dbReference>
<evidence type="ECO:0000256" key="7">
    <source>
        <dbReference type="SAM" id="MobiDB-lite"/>
    </source>
</evidence>
<accession>A0A6J4MFA7</accession>
<evidence type="ECO:0000256" key="1">
    <source>
        <dbReference type="ARBA" id="ARBA00004651"/>
    </source>
</evidence>
<organism evidence="11">
    <name type="scientific">uncultured Nocardioidaceae bacterium</name>
    <dbReference type="NCBI Taxonomy" id="253824"/>
    <lineage>
        <taxon>Bacteria</taxon>
        <taxon>Bacillati</taxon>
        <taxon>Actinomycetota</taxon>
        <taxon>Actinomycetes</taxon>
        <taxon>Propionibacteriales</taxon>
        <taxon>Nocardioidaceae</taxon>
        <taxon>environmental samples</taxon>
    </lineage>
</organism>
<keyword evidence="5 8" id="KW-0472">Membrane</keyword>
<keyword evidence="4 8" id="KW-1133">Transmembrane helix</keyword>
<dbReference type="EMBL" id="CADCUI010000056">
    <property type="protein sequence ID" value="CAA9357793.1"/>
    <property type="molecule type" value="Genomic_DNA"/>
</dbReference>
<keyword evidence="2" id="KW-1003">Cell membrane</keyword>
<dbReference type="Pfam" id="PF13519">
    <property type="entry name" value="VWA_2"/>
    <property type="match status" value="1"/>
</dbReference>
<name>A0A6J4MFA7_9ACTN</name>
<dbReference type="SMART" id="SM00327">
    <property type="entry name" value="VWA"/>
    <property type="match status" value="1"/>
</dbReference>
<dbReference type="Gene3D" id="1.20.81.30">
    <property type="entry name" value="Type II secretion system (T2SS), domain F"/>
    <property type="match status" value="1"/>
</dbReference>
<feature type="domain" description="VWFA" evidence="10">
    <location>
        <begin position="94"/>
        <end position="257"/>
    </location>
</feature>
<dbReference type="Gene3D" id="3.40.50.410">
    <property type="entry name" value="von Willebrand factor, type A domain"/>
    <property type="match status" value="1"/>
</dbReference>
<dbReference type="Pfam" id="PF00482">
    <property type="entry name" value="T2SSF"/>
    <property type="match status" value="1"/>
</dbReference>
<feature type="transmembrane region" description="Helical" evidence="8">
    <location>
        <begin position="634"/>
        <end position="654"/>
    </location>
</feature>
<evidence type="ECO:0000256" key="3">
    <source>
        <dbReference type="ARBA" id="ARBA00022692"/>
    </source>
</evidence>
<dbReference type="InterPro" id="IPR002035">
    <property type="entry name" value="VWF_A"/>
</dbReference>
<dbReference type="AlphaFoldDB" id="A0A6J4MFA7"/>
<keyword evidence="6" id="KW-0175">Coiled coil</keyword>
<feature type="transmembrane region" description="Helical" evidence="8">
    <location>
        <begin position="335"/>
        <end position="358"/>
    </location>
</feature>
<evidence type="ECO:0000256" key="9">
    <source>
        <dbReference type="SAM" id="SignalP"/>
    </source>
</evidence>
<sequence length="662" mass="69255">MTRVSARRRATALAVLLLGPLLGTVGLAAPAAAASSSIDHVEQDRGSVQVVVSLSDVPDGVTTDLEATTVTFAGAPLQAAAQPLSDAGGTVRRVAVLAMDVSSSMAGARFRAAKSAAGVFLENVPEDVAVGLVTFAGDVSVAQEPTLDTEAVRAAVDGLALTRDTRLYDGLMRAVEVSGREGARSILVLSDGRDTSRTPIGEAIAAVGEAAVKVDVVALAQDQGSTALLGSLADAGGGRVLSADDPRALEDVFADEAEALAQQVLVTVTPPRRMTDTEGTLAVSLEVDGATVTDEAFVSLSERRSPARDEPADDAEPAVALPSPAQPGLEVPVDWMYAGLGAATLAVMVILVVAFGGLGRVQDDAVERSIEAYTRKGALRLAQANLEDYPDTPSQSMTQQAVAVAESVLEGRGGLESVLASRLESAGLALRPAEWLLVHVGVALGVGVFGLLLGGGSLVWMLAGLLFGVALPWLYLSLKKSRRMRAFNEQLADTLQLMGGSLSAGLSLAQSVDTVVREGSDPMAGEFRRALVEARLGVEIEEALSGVAQRMTSVDFEWVVMAIRIQREVGGNLSELLNKVADTIREREYLQRQVKTLSAEGRLSVWILGGLPPAFTAYLALANPSYVQPMFTTPLGWVMVVVMTVLLVGGVFWMKKVVKVEV</sequence>
<evidence type="ECO:0000259" key="10">
    <source>
        <dbReference type="PROSITE" id="PS50234"/>
    </source>
</evidence>